<accession>A0A0R3UJ22</accession>
<keyword evidence="2" id="KW-1185">Reference proteome</keyword>
<proteinExistence type="predicted"/>
<sequence length="617" mass="69299">MNNLCNLFLVYKQTYTSASSLRDWLDLIPRHDVELPIEFLMNEDDRCNLLTKLRENASTPRPWTPPDRYCKLDKSDLDHDILPWQTLSKRYCTISDPKKLLPDRKIKGFNYVTIKGCRFVSLFEISVRAALCCGCNYIVVLNPHAVGVSKDHIETAVSLLEEGQLDVVLGQSVPCHTASLEGDVIEKNKSTFASHTWGLYLIALKRSRKLLTSAHQLTEGVEWGTPSAFSRLWANLSTFLPKWSVVVLRDQLPEIMQVEDLPFLERILNIPLRELVDDSISIIIPIGPGHPDDELDLIEDANIIADAAPFASSLVESLDLIQKNSSGLRNIQVIVISSRPEVNKKNSTDEPSSLFSMSNPQLYQTDPSKAAVKLELHHAPAVWSSTSGTGLERRPPNRGELIHYAVEHFAKGSVLLFMEPGVHLPFLWDTAVFQCLEQPGVGMSSFAYRFSLKDKYMQRKHIGWAIRSYLANWLVNHQASKLQLPTAGQPLFLYSHYLRCLPGGYPRSSRRLHSVDLCLSVTRYLGRIGVANQNMASAGVPTDWLLRHGALRGAAYCSLVTAARLLGCTQSELREALSVQESPSSTHHSFDYSNSMEGARPRLRRLPLIQPDYLDGY</sequence>
<evidence type="ECO:0000313" key="2">
    <source>
        <dbReference type="Proteomes" id="UP000267029"/>
    </source>
</evidence>
<dbReference type="OrthoDB" id="6236829at2759"/>
<dbReference type="AlphaFoldDB" id="A0A0R3UJ22"/>
<evidence type="ECO:0000313" key="1">
    <source>
        <dbReference type="EMBL" id="VDD81473.1"/>
    </source>
</evidence>
<gene>
    <name evidence="1" type="ORF">MCOS_LOCUS7476</name>
</gene>
<name>A0A0R3UJ22_MESCO</name>
<reference evidence="1 2" key="1">
    <citation type="submission" date="2018-10" db="EMBL/GenBank/DDBJ databases">
        <authorList>
            <consortium name="Pathogen Informatics"/>
        </authorList>
    </citation>
    <scope>NUCLEOTIDE SEQUENCE [LARGE SCALE GENOMIC DNA]</scope>
</reference>
<dbReference type="EMBL" id="UXSR01005370">
    <property type="protein sequence ID" value="VDD81473.1"/>
    <property type="molecule type" value="Genomic_DNA"/>
</dbReference>
<dbReference type="Proteomes" id="UP000267029">
    <property type="component" value="Unassembled WGS sequence"/>
</dbReference>
<organism evidence="1 2">
    <name type="scientific">Mesocestoides corti</name>
    <name type="common">Flatworm</name>
    <dbReference type="NCBI Taxonomy" id="53468"/>
    <lineage>
        <taxon>Eukaryota</taxon>
        <taxon>Metazoa</taxon>
        <taxon>Spiralia</taxon>
        <taxon>Lophotrochozoa</taxon>
        <taxon>Platyhelminthes</taxon>
        <taxon>Cestoda</taxon>
        <taxon>Eucestoda</taxon>
        <taxon>Cyclophyllidea</taxon>
        <taxon>Mesocestoididae</taxon>
        <taxon>Mesocestoides</taxon>
    </lineage>
</organism>
<protein>
    <submittedName>
        <fullName evidence="1">Uncharacterized protein</fullName>
    </submittedName>
</protein>